<dbReference type="KEGG" id="pseo:OM33_02555"/>
<evidence type="ECO:0000259" key="7">
    <source>
        <dbReference type="SMART" id="SM00363"/>
    </source>
</evidence>
<dbReference type="Pfam" id="PF01479">
    <property type="entry name" value="S4"/>
    <property type="match status" value="1"/>
</dbReference>
<feature type="domain" description="RNA-binding S4" evidence="7">
    <location>
        <begin position="4"/>
        <end position="62"/>
    </location>
</feature>
<dbReference type="PROSITE" id="PS01149">
    <property type="entry name" value="PSI_RSU"/>
    <property type="match status" value="1"/>
</dbReference>
<dbReference type="InterPro" id="IPR020094">
    <property type="entry name" value="TruA/RsuA/RluB/E/F_N"/>
</dbReference>
<dbReference type="GO" id="GO:0000455">
    <property type="term" value="P:enzyme-directed rRNA pseudouridine synthesis"/>
    <property type="evidence" value="ECO:0007669"/>
    <property type="project" value="UniProtKB-ARBA"/>
</dbReference>
<comment type="catalytic activity">
    <reaction evidence="3">
        <text>uridine(35) in tRNA(Tyr) = pseudouridine(35) in tRNA(Tyr)</text>
        <dbReference type="Rhea" id="RHEA:60556"/>
        <dbReference type="Rhea" id="RHEA-COMP:15607"/>
        <dbReference type="Rhea" id="RHEA-COMP:15608"/>
        <dbReference type="ChEBI" id="CHEBI:65314"/>
        <dbReference type="ChEBI" id="CHEBI:65315"/>
    </reaction>
</comment>
<dbReference type="GO" id="GO:0003723">
    <property type="term" value="F:RNA binding"/>
    <property type="evidence" value="ECO:0007669"/>
    <property type="project" value="UniProtKB-KW"/>
</dbReference>
<dbReference type="Gene3D" id="3.30.70.580">
    <property type="entry name" value="Pseudouridine synthase I, catalytic domain, N-terminal subdomain"/>
    <property type="match status" value="1"/>
</dbReference>
<dbReference type="FunFam" id="3.10.290.10:FF:000003">
    <property type="entry name" value="Pseudouridine synthase"/>
    <property type="match status" value="1"/>
</dbReference>
<dbReference type="HOGENOM" id="CLU_024979_1_2_6"/>
<dbReference type="InterPro" id="IPR036986">
    <property type="entry name" value="S4_RNA-bd_sf"/>
</dbReference>
<dbReference type="InterPro" id="IPR050343">
    <property type="entry name" value="RsuA_PseudoU_synthase"/>
</dbReference>
<name>A0A0A7ECE5_9GAMM</name>
<dbReference type="InterPro" id="IPR042092">
    <property type="entry name" value="PsdUridine_s_RsuA/RluB/E/F_cat"/>
</dbReference>
<dbReference type="InterPro" id="IPR020103">
    <property type="entry name" value="PsdUridine_synth_cat_dom_sf"/>
</dbReference>
<dbReference type="InterPro" id="IPR018496">
    <property type="entry name" value="PsdUridine_synth_RsuA/RluB_CS"/>
</dbReference>
<dbReference type="eggNOG" id="COG1187">
    <property type="taxonomic scope" value="Bacteria"/>
</dbReference>
<dbReference type="Proteomes" id="UP000030341">
    <property type="component" value="Chromosome 1"/>
</dbReference>
<dbReference type="RefSeq" id="WP_038638357.1">
    <property type="nucleotide sequence ID" value="NZ_CP009888.1"/>
</dbReference>
<comment type="catalytic activity">
    <reaction evidence="4">
        <text>uridine(2604) in 23S rRNA = pseudouridine(2604) in 23S rRNA</text>
        <dbReference type="Rhea" id="RHEA:38875"/>
        <dbReference type="Rhea" id="RHEA-COMP:10093"/>
        <dbReference type="Rhea" id="RHEA-COMP:10094"/>
        <dbReference type="ChEBI" id="CHEBI:65314"/>
        <dbReference type="ChEBI" id="CHEBI:65315"/>
        <dbReference type="EC" id="5.4.99.21"/>
    </reaction>
</comment>
<accession>A0A0A7ECE5</accession>
<dbReference type="InterPro" id="IPR000748">
    <property type="entry name" value="PsdUridine_synth_RsuA/RluB/E/F"/>
</dbReference>
<reference evidence="8 9" key="1">
    <citation type="submission" date="2014-11" db="EMBL/GenBank/DDBJ databases">
        <title>Complete Genome Sequence of Pseudoalteromonas sp. Strain OCN003 Isolated from Kaneohe Bay, Oahu, Hawaii.</title>
        <authorList>
            <person name="Beurmann S."/>
            <person name="Videau P."/>
            <person name="Ushijima B."/>
            <person name="Smith A.M."/>
            <person name="Aeby G.S."/>
            <person name="Callahan S.M."/>
            <person name="Belcaid M."/>
        </authorList>
    </citation>
    <scope>NUCLEOTIDE SEQUENCE [LARGE SCALE GENOMIC DNA]</scope>
    <source>
        <strain evidence="8 9">OCN003</strain>
    </source>
</reference>
<dbReference type="InterPro" id="IPR002942">
    <property type="entry name" value="S4_RNA-bd"/>
</dbReference>
<evidence type="ECO:0000256" key="4">
    <source>
        <dbReference type="ARBA" id="ARBA00036535"/>
    </source>
</evidence>
<sequence>MNKIRLAKYIADAGVCSRRQASRFIDQQRVRVNGALANHIDHVDSNDDIEVNGQQVVPSNEKHYYAIFKPIGVDCKLIPSDPNSLIHLLPEAMRLFPIGRLDKDSHGLLLLTNDGALCHQLNHPDFEKEKEYIVTTSKPITDEFCQQMMAGVSVKGEITRRCLVEQLNETQFRIVLTQGLNRQIRRMTKYCGNYVTDLKRVRIAKLTLAELNLEPGKYCSISRSQIIS</sequence>
<dbReference type="STRING" id="1348114.OM33_02555"/>
<dbReference type="PANTHER" id="PTHR47683:SF2">
    <property type="entry name" value="RNA-BINDING S4 DOMAIN-CONTAINING PROTEIN"/>
    <property type="match status" value="1"/>
</dbReference>
<dbReference type="AlphaFoldDB" id="A0A0A7ECE5"/>
<organism evidence="8 9">
    <name type="scientific">Pseudoalteromonas piratica</name>
    <dbReference type="NCBI Taxonomy" id="1348114"/>
    <lineage>
        <taxon>Bacteria</taxon>
        <taxon>Pseudomonadati</taxon>
        <taxon>Pseudomonadota</taxon>
        <taxon>Gammaproteobacteria</taxon>
        <taxon>Alteromonadales</taxon>
        <taxon>Pseudoalteromonadaceae</taxon>
        <taxon>Pseudoalteromonas</taxon>
    </lineage>
</organism>
<evidence type="ECO:0000256" key="5">
    <source>
        <dbReference type="PROSITE-ProRule" id="PRU00182"/>
    </source>
</evidence>
<dbReference type="CDD" id="cd00165">
    <property type="entry name" value="S4"/>
    <property type="match status" value="1"/>
</dbReference>
<keyword evidence="5" id="KW-0694">RNA-binding</keyword>
<dbReference type="PROSITE" id="PS50889">
    <property type="entry name" value="S4"/>
    <property type="match status" value="1"/>
</dbReference>
<dbReference type="FunFam" id="3.30.70.1560:FF:000002">
    <property type="entry name" value="Pseudouridine synthase"/>
    <property type="match status" value="1"/>
</dbReference>
<evidence type="ECO:0000256" key="1">
    <source>
        <dbReference type="ARBA" id="ARBA00008348"/>
    </source>
</evidence>
<dbReference type="InterPro" id="IPR006145">
    <property type="entry name" value="PsdUridine_synth_RsuA/RluA"/>
</dbReference>
<proteinExistence type="inferred from homology"/>
<evidence type="ECO:0000313" key="8">
    <source>
        <dbReference type="EMBL" id="AIY64158.1"/>
    </source>
</evidence>
<dbReference type="GO" id="GO:0160138">
    <property type="term" value="F:23S rRNA pseudouridine(2604) synthase activity"/>
    <property type="evidence" value="ECO:0007669"/>
    <property type="project" value="UniProtKB-EC"/>
</dbReference>
<protein>
    <recommendedName>
        <fullName evidence="6">Pseudouridine synthase</fullName>
        <ecNumber evidence="6">5.4.99.-</ecNumber>
    </recommendedName>
</protein>
<dbReference type="Pfam" id="PF00849">
    <property type="entry name" value="PseudoU_synth_2"/>
    <property type="match status" value="1"/>
</dbReference>
<gene>
    <name evidence="8" type="ORF">OM33_02555</name>
</gene>
<dbReference type="Gene3D" id="3.10.290.10">
    <property type="entry name" value="RNA-binding S4 domain"/>
    <property type="match status" value="1"/>
</dbReference>
<dbReference type="OrthoDB" id="9807213at2"/>
<dbReference type="EMBL" id="CP009888">
    <property type="protein sequence ID" value="AIY64158.1"/>
    <property type="molecule type" value="Genomic_DNA"/>
</dbReference>
<comment type="similarity">
    <text evidence="1 6">Belongs to the pseudouridine synthase RsuA family.</text>
</comment>
<dbReference type="SUPFAM" id="SSF55174">
    <property type="entry name" value="Alpha-L RNA-binding motif"/>
    <property type="match status" value="1"/>
</dbReference>
<evidence type="ECO:0000256" key="6">
    <source>
        <dbReference type="RuleBase" id="RU003887"/>
    </source>
</evidence>
<evidence type="ECO:0000256" key="3">
    <source>
        <dbReference type="ARBA" id="ARBA00036390"/>
    </source>
</evidence>
<dbReference type="PANTHER" id="PTHR47683">
    <property type="entry name" value="PSEUDOURIDINE SYNTHASE FAMILY PROTEIN-RELATED"/>
    <property type="match status" value="1"/>
</dbReference>
<keyword evidence="2 6" id="KW-0413">Isomerase</keyword>
<dbReference type="SMART" id="SM00363">
    <property type="entry name" value="S4"/>
    <property type="match status" value="1"/>
</dbReference>
<keyword evidence="9" id="KW-1185">Reference proteome</keyword>
<dbReference type="SUPFAM" id="SSF55120">
    <property type="entry name" value="Pseudouridine synthase"/>
    <property type="match status" value="1"/>
</dbReference>
<dbReference type="NCBIfam" id="TIGR00093">
    <property type="entry name" value="pseudouridine synthase"/>
    <property type="match status" value="1"/>
</dbReference>
<dbReference type="Gene3D" id="3.30.70.1560">
    <property type="entry name" value="Alpha-L RNA-binding motif"/>
    <property type="match status" value="1"/>
</dbReference>
<evidence type="ECO:0000256" key="2">
    <source>
        <dbReference type="ARBA" id="ARBA00023235"/>
    </source>
</evidence>
<dbReference type="EC" id="5.4.99.-" evidence="6"/>
<evidence type="ECO:0000313" key="9">
    <source>
        <dbReference type="Proteomes" id="UP000030341"/>
    </source>
</evidence>